<dbReference type="Proteomes" id="UP001488838">
    <property type="component" value="Unassembled WGS sequence"/>
</dbReference>
<dbReference type="SUPFAM" id="SSF57667">
    <property type="entry name" value="beta-beta-alpha zinc fingers"/>
    <property type="match status" value="1"/>
</dbReference>
<comment type="caution">
    <text evidence="11">The sequence shown here is derived from an EMBL/GenBank/DDBJ whole genome shotgun (WGS) entry which is preliminary data.</text>
</comment>
<dbReference type="InterPro" id="IPR001909">
    <property type="entry name" value="KRAB"/>
</dbReference>
<protein>
    <submittedName>
        <fullName evidence="11">Uncharacterized protein</fullName>
    </submittedName>
</protein>
<dbReference type="SUPFAM" id="SSF109640">
    <property type="entry name" value="KRAB domain (Kruppel-associated box)"/>
    <property type="match status" value="1"/>
</dbReference>
<keyword evidence="4" id="KW-0677">Repeat</keyword>
<evidence type="ECO:0000256" key="1">
    <source>
        <dbReference type="ARBA" id="ARBA00004123"/>
    </source>
</evidence>
<sequence length="222" mass="26288">MVQNAVTYDDVHVNFTQEEWALLDPSQKNLYKDVMLETFKNLTDIDYNWEVHDIEEHSQSSRRRGSNLERHERIHMEEKPCEDIQHDEAIACHSQLQIDKRTHTREKPYKCNQCGIAFTCNNSLRTHKRTHTGEKPYDVISVVKLLHVIVFFRCITEHIQKRNLTNVISVVKLIHVIMVLKCIKEHILERNPMNVISVVKLLHIIIVFKCIKEHIQEKNPMH</sequence>
<evidence type="ECO:0000313" key="11">
    <source>
        <dbReference type="EMBL" id="KAK7807789.1"/>
    </source>
</evidence>
<keyword evidence="7" id="KW-0539">Nucleus</keyword>
<name>A0AAW0I0H6_MYOGA</name>
<dbReference type="InterPro" id="IPR013087">
    <property type="entry name" value="Znf_C2H2_type"/>
</dbReference>
<dbReference type="Gene3D" id="6.10.140.140">
    <property type="match status" value="1"/>
</dbReference>
<evidence type="ECO:0000259" key="9">
    <source>
        <dbReference type="PROSITE" id="PS50157"/>
    </source>
</evidence>
<dbReference type="CDD" id="cd07765">
    <property type="entry name" value="KRAB_A-box"/>
    <property type="match status" value="1"/>
</dbReference>
<evidence type="ECO:0000256" key="2">
    <source>
        <dbReference type="ARBA" id="ARBA00006991"/>
    </source>
</evidence>
<comment type="similarity">
    <text evidence="2">Belongs to the krueppel C2H2-type zinc-finger protein family.</text>
</comment>
<dbReference type="EMBL" id="JBBHLL010000261">
    <property type="protein sequence ID" value="KAK7807789.1"/>
    <property type="molecule type" value="Genomic_DNA"/>
</dbReference>
<feature type="non-terminal residue" evidence="11">
    <location>
        <position position="222"/>
    </location>
</feature>
<evidence type="ECO:0000256" key="3">
    <source>
        <dbReference type="ARBA" id="ARBA00022723"/>
    </source>
</evidence>
<dbReference type="AlphaFoldDB" id="A0AAW0I0H6"/>
<dbReference type="PANTHER" id="PTHR23234">
    <property type="entry name" value="ZNF44 PROTEIN"/>
    <property type="match status" value="1"/>
</dbReference>
<evidence type="ECO:0000313" key="12">
    <source>
        <dbReference type="Proteomes" id="UP001488838"/>
    </source>
</evidence>
<dbReference type="GO" id="GO:0008270">
    <property type="term" value="F:zinc ion binding"/>
    <property type="evidence" value="ECO:0007669"/>
    <property type="project" value="UniProtKB-KW"/>
</dbReference>
<dbReference type="PANTHER" id="PTHR23234:SF10">
    <property type="entry name" value="RIKEN CDNA 6720489N17 GENE-RELATED"/>
    <property type="match status" value="1"/>
</dbReference>
<accession>A0AAW0I0H6</accession>
<dbReference type="PROSITE" id="PS00028">
    <property type="entry name" value="ZINC_FINGER_C2H2_1"/>
    <property type="match status" value="1"/>
</dbReference>
<keyword evidence="6" id="KW-0862">Zinc</keyword>
<dbReference type="InterPro" id="IPR036051">
    <property type="entry name" value="KRAB_dom_sf"/>
</dbReference>
<gene>
    <name evidence="11" type="ORF">U0070_000104</name>
</gene>
<evidence type="ECO:0000256" key="4">
    <source>
        <dbReference type="ARBA" id="ARBA00022737"/>
    </source>
</evidence>
<dbReference type="GO" id="GO:0006355">
    <property type="term" value="P:regulation of DNA-templated transcription"/>
    <property type="evidence" value="ECO:0007669"/>
    <property type="project" value="InterPro"/>
</dbReference>
<dbReference type="PROSITE" id="PS50805">
    <property type="entry name" value="KRAB"/>
    <property type="match status" value="1"/>
</dbReference>
<evidence type="ECO:0000256" key="5">
    <source>
        <dbReference type="ARBA" id="ARBA00022771"/>
    </source>
</evidence>
<dbReference type="Pfam" id="PF01352">
    <property type="entry name" value="KRAB"/>
    <property type="match status" value="1"/>
</dbReference>
<reference evidence="11 12" key="1">
    <citation type="journal article" date="2023" name="bioRxiv">
        <title>Conserved and derived expression patterns and positive selection on dental genes reveal complex evolutionary context of ever-growing rodent molars.</title>
        <authorList>
            <person name="Calamari Z.T."/>
            <person name="Song A."/>
            <person name="Cohen E."/>
            <person name="Akter M."/>
            <person name="Roy R.D."/>
            <person name="Hallikas O."/>
            <person name="Christensen M.M."/>
            <person name="Li P."/>
            <person name="Marangoni P."/>
            <person name="Jernvall J."/>
            <person name="Klein O.D."/>
        </authorList>
    </citation>
    <scope>NUCLEOTIDE SEQUENCE [LARGE SCALE GENOMIC DNA]</scope>
    <source>
        <strain evidence="11">V071</strain>
    </source>
</reference>
<dbReference type="SMART" id="SM00349">
    <property type="entry name" value="KRAB"/>
    <property type="match status" value="1"/>
</dbReference>
<dbReference type="FunFam" id="3.30.160.60:FF:000187">
    <property type="entry name" value="zinc finger protein 37 homolog"/>
    <property type="match status" value="1"/>
</dbReference>
<keyword evidence="3" id="KW-0479">Metal-binding</keyword>
<evidence type="ECO:0000256" key="7">
    <source>
        <dbReference type="ARBA" id="ARBA00023242"/>
    </source>
</evidence>
<keyword evidence="5 8" id="KW-0863">Zinc-finger</keyword>
<proteinExistence type="inferred from homology"/>
<feature type="domain" description="KRAB" evidence="10">
    <location>
        <begin position="6"/>
        <end position="79"/>
    </location>
</feature>
<organism evidence="11 12">
    <name type="scientific">Myodes glareolus</name>
    <name type="common">Bank vole</name>
    <name type="synonym">Clethrionomys glareolus</name>
    <dbReference type="NCBI Taxonomy" id="447135"/>
    <lineage>
        <taxon>Eukaryota</taxon>
        <taxon>Metazoa</taxon>
        <taxon>Chordata</taxon>
        <taxon>Craniata</taxon>
        <taxon>Vertebrata</taxon>
        <taxon>Euteleostomi</taxon>
        <taxon>Mammalia</taxon>
        <taxon>Eutheria</taxon>
        <taxon>Euarchontoglires</taxon>
        <taxon>Glires</taxon>
        <taxon>Rodentia</taxon>
        <taxon>Myomorpha</taxon>
        <taxon>Muroidea</taxon>
        <taxon>Cricetidae</taxon>
        <taxon>Arvicolinae</taxon>
        <taxon>Myodes</taxon>
    </lineage>
</organism>
<dbReference type="PROSITE" id="PS50157">
    <property type="entry name" value="ZINC_FINGER_C2H2_2"/>
    <property type="match status" value="1"/>
</dbReference>
<dbReference type="SMART" id="SM00355">
    <property type="entry name" value="ZnF_C2H2"/>
    <property type="match status" value="1"/>
</dbReference>
<comment type="subcellular location">
    <subcellularLocation>
        <location evidence="1">Nucleus</location>
    </subcellularLocation>
</comment>
<keyword evidence="12" id="KW-1185">Reference proteome</keyword>
<dbReference type="GO" id="GO:0005634">
    <property type="term" value="C:nucleus"/>
    <property type="evidence" value="ECO:0007669"/>
    <property type="project" value="UniProtKB-SubCell"/>
</dbReference>
<evidence type="ECO:0000256" key="8">
    <source>
        <dbReference type="PROSITE-ProRule" id="PRU00042"/>
    </source>
</evidence>
<dbReference type="InterPro" id="IPR050758">
    <property type="entry name" value="Znf_C2H2-type"/>
</dbReference>
<evidence type="ECO:0000256" key="6">
    <source>
        <dbReference type="ARBA" id="ARBA00022833"/>
    </source>
</evidence>
<feature type="domain" description="C2H2-type" evidence="9">
    <location>
        <begin position="109"/>
        <end position="136"/>
    </location>
</feature>
<dbReference type="Gene3D" id="3.30.160.60">
    <property type="entry name" value="Classic Zinc Finger"/>
    <property type="match status" value="1"/>
</dbReference>
<evidence type="ECO:0000259" key="10">
    <source>
        <dbReference type="PROSITE" id="PS50805"/>
    </source>
</evidence>
<dbReference type="InterPro" id="IPR036236">
    <property type="entry name" value="Znf_C2H2_sf"/>
</dbReference>